<gene>
    <name evidence="11" type="ORF">SNE35_14745</name>
</gene>
<keyword evidence="12" id="KW-1185">Reference proteome</keyword>
<proteinExistence type="inferred from homology"/>
<evidence type="ECO:0000313" key="11">
    <source>
        <dbReference type="EMBL" id="MDY0745775.1"/>
    </source>
</evidence>
<keyword evidence="2 9" id="KW-0813">Transport</keyword>
<keyword evidence="5 9" id="KW-0812">Transmembrane</keyword>
<feature type="transmembrane region" description="Helical" evidence="9">
    <location>
        <begin position="88"/>
        <end position="110"/>
    </location>
</feature>
<dbReference type="Proteomes" id="UP001285263">
    <property type="component" value="Unassembled WGS sequence"/>
</dbReference>
<evidence type="ECO:0000256" key="1">
    <source>
        <dbReference type="ARBA" id="ARBA00004429"/>
    </source>
</evidence>
<keyword evidence="3" id="KW-1003">Cell membrane</keyword>
<accession>A0ABU5DHL4</accession>
<evidence type="ECO:0000256" key="9">
    <source>
        <dbReference type="RuleBase" id="RU369079"/>
    </source>
</evidence>
<dbReference type="Pfam" id="PF04290">
    <property type="entry name" value="DctQ"/>
    <property type="match status" value="1"/>
</dbReference>
<dbReference type="PANTHER" id="PTHR35011:SF11">
    <property type="entry name" value="TRAP TRANSPORTER SMALL PERMEASE PROTEIN"/>
    <property type="match status" value="1"/>
</dbReference>
<dbReference type="RefSeq" id="WP_320423669.1">
    <property type="nucleotide sequence ID" value="NZ_JAXCLA010000004.1"/>
</dbReference>
<keyword evidence="7 9" id="KW-0472">Membrane</keyword>
<keyword evidence="6 9" id="KW-1133">Transmembrane helix</keyword>
<evidence type="ECO:0000256" key="4">
    <source>
        <dbReference type="ARBA" id="ARBA00022519"/>
    </source>
</evidence>
<feature type="transmembrane region" description="Helical" evidence="9">
    <location>
        <begin position="49"/>
        <end position="67"/>
    </location>
</feature>
<dbReference type="PANTHER" id="PTHR35011">
    <property type="entry name" value="2,3-DIKETO-L-GULONATE TRAP TRANSPORTER SMALL PERMEASE PROTEIN YIAM"/>
    <property type="match status" value="1"/>
</dbReference>
<evidence type="ECO:0000256" key="8">
    <source>
        <dbReference type="ARBA" id="ARBA00038436"/>
    </source>
</evidence>
<comment type="subcellular location">
    <subcellularLocation>
        <location evidence="1 9">Cell inner membrane</location>
        <topology evidence="1 9">Multi-pass membrane protein</topology>
    </subcellularLocation>
</comment>
<evidence type="ECO:0000256" key="3">
    <source>
        <dbReference type="ARBA" id="ARBA00022475"/>
    </source>
</evidence>
<sequence>MNWFTMINARLSRWVMYLACLCLVGLLAVVVYGVVLRYVFNDAPAYVEQVALLLVVSVAMFGAAAGVRDAGHIGLDSLVKVLPKVVQHWCKVLVLLLTLGFALALIAGGAEMAVSTHHDTIPTLGITESVRYLPVLIAGVLISLFSVEHLIAQFSGKEVHSSWH</sequence>
<comment type="caution">
    <text evidence="9">Lacks conserved residue(s) required for the propagation of feature annotation.</text>
</comment>
<feature type="domain" description="Tripartite ATP-independent periplasmic transporters DctQ component" evidence="10">
    <location>
        <begin position="27"/>
        <end position="154"/>
    </location>
</feature>
<comment type="function">
    <text evidence="9">Part of the tripartite ATP-independent periplasmic (TRAP) transport system.</text>
</comment>
<keyword evidence="4 9" id="KW-0997">Cell inner membrane</keyword>
<evidence type="ECO:0000256" key="6">
    <source>
        <dbReference type="ARBA" id="ARBA00022989"/>
    </source>
</evidence>
<evidence type="ECO:0000256" key="7">
    <source>
        <dbReference type="ARBA" id="ARBA00023136"/>
    </source>
</evidence>
<dbReference type="InterPro" id="IPR055348">
    <property type="entry name" value="DctQ"/>
</dbReference>
<comment type="similarity">
    <text evidence="8 9">Belongs to the TRAP transporter small permease family.</text>
</comment>
<reference evidence="11 12" key="1">
    <citation type="submission" date="2023-11" db="EMBL/GenBank/DDBJ databases">
        <title>Paucibacter sp. nov., isolated from fresh soil in Korea.</title>
        <authorList>
            <person name="Le N.T.T."/>
        </authorList>
    </citation>
    <scope>NUCLEOTIDE SEQUENCE [LARGE SCALE GENOMIC DNA]</scope>
    <source>
        <strain evidence="11 12">R3-3</strain>
    </source>
</reference>
<dbReference type="EMBL" id="JAXCLA010000004">
    <property type="protein sequence ID" value="MDY0745775.1"/>
    <property type="molecule type" value="Genomic_DNA"/>
</dbReference>
<evidence type="ECO:0000256" key="5">
    <source>
        <dbReference type="ARBA" id="ARBA00022692"/>
    </source>
</evidence>
<evidence type="ECO:0000313" key="12">
    <source>
        <dbReference type="Proteomes" id="UP001285263"/>
    </source>
</evidence>
<comment type="subunit">
    <text evidence="9">The complex comprises the extracytoplasmic solute receptor protein and the two transmembrane proteins.</text>
</comment>
<comment type="caution">
    <text evidence="11">The sequence shown here is derived from an EMBL/GenBank/DDBJ whole genome shotgun (WGS) entry which is preliminary data.</text>
</comment>
<feature type="transmembrane region" description="Helical" evidence="9">
    <location>
        <begin position="130"/>
        <end position="151"/>
    </location>
</feature>
<evidence type="ECO:0000256" key="2">
    <source>
        <dbReference type="ARBA" id="ARBA00022448"/>
    </source>
</evidence>
<organism evidence="11 12">
    <name type="scientific">Roseateles agri</name>
    <dbReference type="NCBI Taxonomy" id="3098619"/>
    <lineage>
        <taxon>Bacteria</taxon>
        <taxon>Pseudomonadati</taxon>
        <taxon>Pseudomonadota</taxon>
        <taxon>Betaproteobacteria</taxon>
        <taxon>Burkholderiales</taxon>
        <taxon>Sphaerotilaceae</taxon>
        <taxon>Roseateles</taxon>
    </lineage>
</organism>
<dbReference type="InterPro" id="IPR007387">
    <property type="entry name" value="TRAP_DctQ"/>
</dbReference>
<name>A0ABU5DHL4_9BURK</name>
<evidence type="ECO:0000259" key="10">
    <source>
        <dbReference type="Pfam" id="PF04290"/>
    </source>
</evidence>
<protein>
    <recommendedName>
        <fullName evidence="9">TRAP transporter small permease protein</fullName>
    </recommendedName>
</protein>